<evidence type="ECO:0000313" key="2">
    <source>
        <dbReference type="Proteomes" id="UP000235145"/>
    </source>
</evidence>
<gene>
    <name evidence="1" type="ORF">LSAT_V11C100045060</name>
</gene>
<accession>A0A9R1WJQ9</accession>
<proteinExistence type="predicted"/>
<keyword evidence="2" id="KW-1185">Reference proteome</keyword>
<dbReference type="EMBL" id="NBSK02000001">
    <property type="protein sequence ID" value="KAJ0225298.1"/>
    <property type="molecule type" value="Genomic_DNA"/>
</dbReference>
<protein>
    <submittedName>
        <fullName evidence="1">Uncharacterized protein</fullName>
    </submittedName>
</protein>
<sequence length="100" mass="11655">MVEHKSGGKSLCNIVKRISFASTVAQIWQERNKIIFNNERCKYERVFGHIIDEVKNRLLGIKAPYNIQNYKVCNEWGVSKLGNWRLGEKWTQSSKVDNGR</sequence>
<comment type="caution">
    <text evidence="1">The sequence shown here is derived from an EMBL/GenBank/DDBJ whole genome shotgun (WGS) entry which is preliminary data.</text>
</comment>
<name>A0A9R1WJQ9_LACSA</name>
<evidence type="ECO:0000313" key="1">
    <source>
        <dbReference type="EMBL" id="KAJ0225298.1"/>
    </source>
</evidence>
<reference evidence="1 2" key="1">
    <citation type="journal article" date="2017" name="Nat. Commun.">
        <title>Genome assembly with in vitro proximity ligation data and whole-genome triplication in lettuce.</title>
        <authorList>
            <person name="Reyes-Chin-Wo S."/>
            <person name="Wang Z."/>
            <person name="Yang X."/>
            <person name="Kozik A."/>
            <person name="Arikit S."/>
            <person name="Song C."/>
            <person name="Xia L."/>
            <person name="Froenicke L."/>
            <person name="Lavelle D.O."/>
            <person name="Truco M.J."/>
            <person name="Xia R."/>
            <person name="Zhu S."/>
            <person name="Xu C."/>
            <person name="Xu H."/>
            <person name="Xu X."/>
            <person name="Cox K."/>
            <person name="Korf I."/>
            <person name="Meyers B.C."/>
            <person name="Michelmore R.W."/>
        </authorList>
    </citation>
    <scope>NUCLEOTIDE SEQUENCE [LARGE SCALE GENOMIC DNA]</scope>
    <source>
        <strain evidence="2">cv. Salinas</strain>
        <tissue evidence="1">Seedlings</tissue>
    </source>
</reference>
<dbReference type="Proteomes" id="UP000235145">
    <property type="component" value="Unassembled WGS sequence"/>
</dbReference>
<organism evidence="1 2">
    <name type="scientific">Lactuca sativa</name>
    <name type="common">Garden lettuce</name>
    <dbReference type="NCBI Taxonomy" id="4236"/>
    <lineage>
        <taxon>Eukaryota</taxon>
        <taxon>Viridiplantae</taxon>
        <taxon>Streptophyta</taxon>
        <taxon>Embryophyta</taxon>
        <taxon>Tracheophyta</taxon>
        <taxon>Spermatophyta</taxon>
        <taxon>Magnoliopsida</taxon>
        <taxon>eudicotyledons</taxon>
        <taxon>Gunneridae</taxon>
        <taxon>Pentapetalae</taxon>
        <taxon>asterids</taxon>
        <taxon>campanulids</taxon>
        <taxon>Asterales</taxon>
        <taxon>Asteraceae</taxon>
        <taxon>Cichorioideae</taxon>
        <taxon>Cichorieae</taxon>
        <taxon>Lactucinae</taxon>
        <taxon>Lactuca</taxon>
    </lineage>
</organism>
<dbReference type="AlphaFoldDB" id="A0A9R1WJQ9"/>